<dbReference type="GO" id="GO:0007399">
    <property type="term" value="P:nervous system development"/>
    <property type="evidence" value="ECO:0000318"/>
    <property type="project" value="GO_Central"/>
</dbReference>
<dbReference type="Pfam" id="PF00595">
    <property type="entry name" value="PDZ"/>
    <property type="match status" value="3"/>
</dbReference>
<dbReference type="GO" id="GO:0043005">
    <property type="term" value="C:neuron projection"/>
    <property type="evidence" value="ECO:0000318"/>
    <property type="project" value="GO_Central"/>
</dbReference>
<feature type="region of interest" description="Disordered" evidence="1">
    <location>
        <begin position="1"/>
        <end position="39"/>
    </location>
</feature>
<reference evidence="3 4" key="1">
    <citation type="journal article" date="2011" name="Science">
        <title>The ecoresponsive genome of Daphnia pulex.</title>
        <authorList>
            <person name="Colbourne J.K."/>
            <person name="Pfrender M.E."/>
            <person name="Gilbert D."/>
            <person name="Thomas W.K."/>
            <person name="Tucker A."/>
            <person name="Oakley T.H."/>
            <person name="Tokishita S."/>
            <person name="Aerts A."/>
            <person name="Arnold G.J."/>
            <person name="Basu M.K."/>
            <person name="Bauer D.J."/>
            <person name="Caceres C.E."/>
            <person name="Carmel L."/>
            <person name="Casola C."/>
            <person name="Choi J.H."/>
            <person name="Detter J.C."/>
            <person name="Dong Q."/>
            <person name="Dusheyko S."/>
            <person name="Eads B.D."/>
            <person name="Frohlich T."/>
            <person name="Geiler-Samerotte K.A."/>
            <person name="Gerlach D."/>
            <person name="Hatcher P."/>
            <person name="Jogdeo S."/>
            <person name="Krijgsveld J."/>
            <person name="Kriventseva E.V."/>
            <person name="Kultz D."/>
            <person name="Laforsch C."/>
            <person name="Lindquist E."/>
            <person name="Lopez J."/>
            <person name="Manak J.R."/>
            <person name="Muller J."/>
            <person name="Pangilinan J."/>
            <person name="Patwardhan R.P."/>
            <person name="Pitluck S."/>
            <person name="Pritham E.J."/>
            <person name="Rechtsteiner A."/>
            <person name="Rho M."/>
            <person name="Rogozin I.B."/>
            <person name="Sakarya O."/>
            <person name="Salamov A."/>
            <person name="Schaack S."/>
            <person name="Shapiro H."/>
            <person name="Shiga Y."/>
            <person name="Skalitzky C."/>
            <person name="Smith Z."/>
            <person name="Souvorov A."/>
            <person name="Sung W."/>
            <person name="Tang Z."/>
            <person name="Tsuchiya D."/>
            <person name="Tu H."/>
            <person name="Vos H."/>
            <person name="Wang M."/>
            <person name="Wolf Y.I."/>
            <person name="Yamagata H."/>
            <person name="Yamada T."/>
            <person name="Ye Y."/>
            <person name="Shaw J.R."/>
            <person name="Andrews J."/>
            <person name="Crease T.J."/>
            <person name="Tang H."/>
            <person name="Lucas S.M."/>
            <person name="Robertson H.M."/>
            <person name="Bork P."/>
            <person name="Koonin E.V."/>
            <person name="Zdobnov E.M."/>
            <person name="Grigoriev I.V."/>
            <person name="Lynch M."/>
            <person name="Boore J.L."/>
        </authorList>
    </citation>
    <scope>NUCLEOTIDE SEQUENCE [LARGE SCALE GENOMIC DNA]</scope>
</reference>
<feature type="domain" description="PDZ" evidence="2">
    <location>
        <begin position="56"/>
        <end position="139"/>
    </location>
</feature>
<dbReference type="GO" id="GO:0035418">
    <property type="term" value="P:protein localization to synapse"/>
    <property type="evidence" value="ECO:0000318"/>
    <property type="project" value="GO_Central"/>
</dbReference>
<feature type="compositionally biased region" description="Polar residues" evidence="1">
    <location>
        <begin position="19"/>
        <end position="29"/>
    </location>
</feature>
<dbReference type="AlphaFoldDB" id="E9G0A6"/>
<dbReference type="GO" id="GO:0007268">
    <property type="term" value="P:chemical synaptic transmission"/>
    <property type="evidence" value="ECO:0000318"/>
    <property type="project" value="GO_Central"/>
</dbReference>
<proteinExistence type="predicted"/>
<dbReference type="Gene3D" id="2.30.42.10">
    <property type="match status" value="3"/>
</dbReference>
<dbReference type="PANTHER" id="PTHR19964:SF92">
    <property type="entry name" value="PATJ HOMOLOG"/>
    <property type="match status" value="1"/>
</dbReference>
<dbReference type="PANTHER" id="PTHR19964">
    <property type="entry name" value="MULTIPLE PDZ DOMAIN PROTEIN"/>
    <property type="match status" value="1"/>
</dbReference>
<dbReference type="GO" id="GO:0031594">
    <property type="term" value="C:neuromuscular junction"/>
    <property type="evidence" value="ECO:0000318"/>
    <property type="project" value="GO_Central"/>
</dbReference>
<dbReference type="InParanoid" id="E9G0A6"/>
<dbReference type="FunFam" id="2.30.42.10:FF:000038">
    <property type="entry name" value="Multiple PDZ domain protein isoform X1"/>
    <property type="match status" value="1"/>
</dbReference>
<dbReference type="OrthoDB" id="438726at2759"/>
<sequence>MGGSAGGHQGKAVLRQHGGPSSHSKSSVGGNLVVKVPDEPLPDPTVCEVKPGKETTIEVNKDKLGLGLSIVGGSDTLLGAILIHEVYPDGAAARDKRLKPGDQILEVNGESFRNITHSRALAVLRQTPAKVRMMVYRDETSLKDDDMLDIIEVELLKKPGRGLGLSIVGRRNGPGVYISDVVKGGAAEADGRLMQGDQILTVNGNDLRTASQEQAAAILKTAMGKIDLKVGRLKAGAASPRSATSAESSLPGLSGFSLSLDPANALPSPAGALAAAAASSTAPPTFTRIVLERGADGLGFSIVGGLGNPQGDLPIFVKTVFERGAAAQSNLRPGDQIHAVDSTLLDGKTHQEAVALLKNAKGTVTLTIVS</sequence>
<dbReference type="GO" id="GO:0098839">
    <property type="term" value="C:postsynaptic density membrane"/>
    <property type="evidence" value="ECO:0000318"/>
    <property type="project" value="GO_Central"/>
</dbReference>
<dbReference type="GO" id="GO:0043113">
    <property type="term" value="P:receptor clustering"/>
    <property type="evidence" value="ECO:0000318"/>
    <property type="project" value="GO_Central"/>
</dbReference>
<feature type="domain" description="PDZ" evidence="2">
    <location>
        <begin position="152"/>
        <end position="234"/>
    </location>
</feature>
<evidence type="ECO:0000313" key="3">
    <source>
        <dbReference type="EMBL" id="EFX86871.1"/>
    </source>
</evidence>
<dbReference type="STRING" id="6669.E9G0A6"/>
<dbReference type="HOGENOM" id="CLU_693236_0_0_1"/>
<dbReference type="SMART" id="SM00228">
    <property type="entry name" value="PDZ"/>
    <property type="match status" value="3"/>
</dbReference>
<dbReference type="GO" id="GO:0099072">
    <property type="term" value="P:regulation of postsynaptic membrane neurotransmitter receptor levels"/>
    <property type="evidence" value="ECO:0000318"/>
    <property type="project" value="GO_Central"/>
</dbReference>
<evidence type="ECO:0000256" key="1">
    <source>
        <dbReference type="SAM" id="MobiDB-lite"/>
    </source>
</evidence>
<dbReference type="EMBL" id="GL732528">
    <property type="protein sequence ID" value="EFX86871.1"/>
    <property type="molecule type" value="Genomic_DNA"/>
</dbReference>
<dbReference type="PROSITE" id="PS50106">
    <property type="entry name" value="PDZ"/>
    <property type="match status" value="3"/>
</dbReference>
<evidence type="ECO:0000313" key="4">
    <source>
        <dbReference type="Proteomes" id="UP000000305"/>
    </source>
</evidence>
<keyword evidence="4" id="KW-1185">Reference proteome</keyword>
<feature type="domain" description="PDZ" evidence="2">
    <location>
        <begin position="288"/>
        <end position="370"/>
    </location>
</feature>
<dbReference type="eggNOG" id="KOG3528">
    <property type="taxonomic scope" value="Eukaryota"/>
</dbReference>
<dbReference type="OMA" id="CHERHEL"/>
<dbReference type="Proteomes" id="UP000000305">
    <property type="component" value="Unassembled WGS sequence"/>
</dbReference>
<dbReference type="InterPro" id="IPR036034">
    <property type="entry name" value="PDZ_sf"/>
</dbReference>
<accession>E9G0A6</accession>
<protein>
    <recommendedName>
        <fullName evidence="2">PDZ domain-containing protein</fullName>
    </recommendedName>
</protein>
<dbReference type="PhylomeDB" id="E9G0A6"/>
<dbReference type="GO" id="GO:0016323">
    <property type="term" value="C:basolateral plasma membrane"/>
    <property type="evidence" value="ECO:0000318"/>
    <property type="project" value="GO_Central"/>
</dbReference>
<name>E9G0A6_DAPPU</name>
<dbReference type="GO" id="GO:0097120">
    <property type="term" value="P:receptor localization to synapse"/>
    <property type="evidence" value="ECO:0000318"/>
    <property type="project" value="GO_Central"/>
</dbReference>
<dbReference type="GO" id="GO:0045197">
    <property type="term" value="P:establishment or maintenance of epithelial cell apical/basal polarity"/>
    <property type="evidence" value="ECO:0000318"/>
    <property type="project" value="GO_Central"/>
</dbReference>
<dbReference type="GO" id="GO:0098609">
    <property type="term" value="P:cell-cell adhesion"/>
    <property type="evidence" value="ECO:0000318"/>
    <property type="project" value="GO_Central"/>
</dbReference>
<dbReference type="CDD" id="cd06673">
    <property type="entry name" value="PDZ10_MUPP1-PDZ8_PATJ-like"/>
    <property type="match status" value="1"/>
</dbReference>
<gene>
    <name evidence="3" type="ORF">DAPPUDRAFT_43800</name>
</gene>
<evidence type="ECO:0000259" key="2">
    <source>
        <dbReference type="PROSITE" id="PS50106"/>
    </source>
</evidence>
<dbReference type="SUPFAM" id="SSF50156">
    <property type="entry name" value="PDZ domain-like"/>
    <property type="match status" value="3"/>
</dbReference>
<dbReference type="InterPro" id="IPR001478">
    <property type="entry name" value="PDZ"/>
</dbReference>
<dbReference type="GO" id="GO:0019901">
    <property type="term" value="F:protein kinase binding"/>
    <property type="evidence" value="ECO:0000318"/>
    <property type="project" value="GO_Central"/>
</dbReference>
<dbReference type="KEGG" id="dpx:DAPPUDRAFT_43800"/>
<dbReference type="CDD" id="cd06674">
    <property type="entry name" value="PDZ11_MUPP1-PDZ9_PATJ-like"/>
    <property type="match status" value="1"/>
</dbReference>
<organism evidence="3 4">
    <name type="scientific">Daphnia pulex</name>
    <name type="common">Water flea</name>
    <dbReference type="NCBI Taxonomy" id="6669"/>
    <lineage>
        <taxon>Eukaryota</taxon>
        <taxon>Metazoa</taxon>
        <taxon>Ecdysozoa</taxon>
        <taxon>Arthropoda</taxon>
        <taxon>Crustacea</taxon>
        <taxon>Branchiopoda</taxon>
        <taxon>Diplostraca</taxon>
        <taxon>Cladocera</taxon>
        <taxon>Anomopoda</taxon>
        <taxon>Daphniidae</taxon>
        <taxon>Daphnia</taxon>
    </lineage>
</organism>
<dbReference type="InterPro" id="IPR051342">
    <property type="entry name" value="PDZ_scaffold"/>
</dbReference>